<dbReference type="GeneID" id="69036791"/>
<dbReference type="InParanoid" id="C0NKU5"/>
<organism evidence="2 3">
    <name type="scientific">Ajellomyces capsulatus (strain G186AR / H82 / ATCC MYA-2454 / RMSCC 2432)</name>
    <name type="common">Darling's disease fungus</name>
    <name type="synonym">Histoplasma capsulatum</name>
    <dbReference type="NCBI Taxonomy" id="447093"/>
    <lineage>
        <taxon>Eukaryota</taxon>
        <taxon>Fungi</taxon>
        <taxon>Dikarya</taxon>
        <taxon>Ascomycota</taxon>
        <taxon>Pezizomycotina</taxon>
        <taxon>Eurotiomycetes</taxon>
        <taxon>Eurotiomycetidae</taxon>
        <taxon>Onygenales</taxon>
        <taxon>Ajellomycetaceae</taxon>
        <taxon>Histoplasma</taxon>
    </lineage>
</organism>
<keyword evidence="3" id="KW-1185">Reference proteome</keyword>
<dbReference type="AlphaFoldDB" id="C0NKU5"/>
<protein>
    <submittedName>
        <fullName evidence="2">Uncharacterized protein</fullName>
    </submittedName>
</protein>
<evidence type="ECO:0000313" key="2">
    <source>
        <dbReference type="EMBL" id="EEH08486.1"/>
    </source>
</evidence>
<dbReference type="VEuPathDB" id="FungiDB:I7I50_07502"/>
<evidence type="ECO:0000256" key="1">
    <source>
        <dbReference type="SAM" id="MobiDB-lite"/>
    </source>
</evidence>
<dbReference type="EMBL" id="GG663366">
    <property type="protein sequence ID" value="EEH08486.1"/>
    <property type="molecule type" value="Genomic_DNA"/>
</dbReference>
<gene>
    <name evidence="2" type="ORF">HCBG_03775</name>
</gene>
<feature type="region of interest" description="Disordered" evidence="1">
    <location>
        <begin position="39"/>
        <end position="62"/>
    </location>
</feature>
<dbReference type="Proteomes" id="UP000001631">
    <property type="component" value="Unassembled WGS sequence"/>
</dbReference>
<accession>C0NKU5</accession>
<dbReference type="HOGENOM" id="CLU_921242_0_0_1"/>
<sequence>MPLEDRVSSPPHNYCVPWLKRNYFHAGNPSPVDTKILRRKKQAGESQHAASRRPRHELPKGNDWIDSQRSVVIVRRLDFHPSKGSKRGFGTWFLVPPPSRNFGAIPQEPKVNFAALPLRWGAKSFSFPGEIHSTWTGESQGQKFKDAAESQGASYKKQKIRGAEEIGQTDCISNYILPQFETLKVILPVAIWAPAQGPTSGSLQAWRLMVVLRFSREANEQGLAGGRALCRHFGMRSRAKSVCLCLGPLAMLVVGDIVMVLRDGNSADATTKGSYVFLARCTQQPSPRAQIQTRLRNTFLQR</sequence>
<evidence type="ECO:0000313" key="3">
    <source>
        <dbReference type="Proteomes" id="UP000001631"/>
    </source>
</evidence>
<name>C0NKU5_AJECG</name>
<reference evidence="2" key="1">
    <citation type="submission" date="2009-02" db="EMBL/GenBank/DDBJ databases">
        <title>The Genome Sequence of Ajellomyces capsulatus strain G186AR.</title>
        <authorList>
            <consortium name="The Broad Institute Genome Sequencing Platform"/>
            <person name="Champion M."/>
            <person name="Cuomo C."/>
            <person name="Ma L.-J."/>
            <person name="Henn M.R."/>
            <person name="Sil A."/>
            <person name="Goldman B."/>
            <person name="Young S.K."/>
            <person name="Kodira C.D."/>
            <person name="Zeng Q."/>
            <person name="Koehrsen M."/>
            <person name="Alvarado L."/>
            <person name="Berlin A."/>
            <person name="Borenstein D."/>
            <person name="Chen Z."/>
            <person name="Engels R."/>
            <person name="Freedman E."/>
            <person name="Gellesch M."/>
            <person name="Goldberg J."/>
            <person name="Griggs A."/>
            <person name="Gujja S."/>
            <person name="Heiman D."/>
            <person name="Hepburn T."/>
            <person name="Howarth C."/>
            <person name="Jen D."/>
            <person name="Larson L."/>
            <person name="Lewis B."/>
            <person name="Mehta T."/>
            <person name="Park D."/>
            <person name="Pearson M."/>
            <person name="Roberts A."/>
            <person name="Saif S."/>
            <person name="Shea T."/>
            <person name="Shenoy N."/>
            <person name="Sisk P."/>
            <person name="Stolte C."/>
            <person name="Sykes S."/>
            <person name="Walk T."/>
            <person name="White J."/>
            <person name="Yandava C."/>
            <person name="Klein B."/>
            <person name="McEwen J.G."/>
            <person name="Puccia R."/>
            <person name="Goldman G.H."/>
            <person name="Felipe M.S."/>
            <person name="Nino-Vega G."/>
            <person name="San-Blas G."/>
            <person name="Taylor J."/>
            <person name="Mendoza L."/>
            <person name="Galagan J."/>
            <person name="Nusbaum C."/>
            <person name="Birren B."/>
        </authorList>
    </citation>
    <scope>NUCLEOTIDE SEQUENCE</scope>
    <source>
        <strain evidence="2">G186AR</strain>
    </source>
</reference>
<proteinExistence type="predicted"/>
<dbReference type="RefSeq" id="XP_045288967.1">
    <property type="nucleotide sequence ID" value="XM_045430824.1"/>
</dbReference>